<reference evidence="8" key="1">
    <citation type="journal article" date="2015" name="Proc. Natl. Acad. Sci. U.S.A.">
        <title>Networks of energetic and metabolic interactions define dynamics in microbial communities.</title>
        <authorList>
            <person name="Embree M."/>
            <person name="Liu J.K."/>
            <person name="Al-Bassam M.M."/>
            <person name="Zengler K."/>
        </authorList>
    </citation>
    <scope>NUCLEOTIDE SEQUENCE</scope>
</reference>
<dbReference type="EMBL" id="LNQE01000853">
    <property type="protein sequence ID" value="KUG24281.1"/>
    <property type="molecule type" value="Genomic_DNA"/>
</dbReference>
<name>A0A0W8FU55_9ZZZZ</name>
<gene>
    <name evidence="8" type="ORF">ASZ90_005915</name>
</gene>
<dbReference type="GO" id="GO:0000160">
    <property type="term" value="P:phosphorelay signal transduction system"/>
    <property type="evidence" value="ECO:0007669"/>
    <property type="project" value="UniProtKB-KW"/>
</dbReference>
<dbReference type="PRINTS" id="PR00344">
    <property type="entry name" value="BCTRLSENSOR"/>
</dbReference>
<feature type="domain" description="Histidine kinase" evidence="7">
    <location>
        <begin position="188"/>
        <end position="404"/>
    </location>
</feature>
<evidence type="ECO:0000256" key="2">
    <source>
        <dbReference type="ARBA" id="ARBA00022679"/>
    </source>
</evidence>
<dbReference type="Gene3D" id="3.30.565.10">
    <property type="entry name" value="Histidine kinase-like ATPase, C-terminal domain"/>
    <property type="match status" value="1"/>
</dbReference>
<keyword evidence="2" id="KW-0808">Transferase</keyword>
<dbReference type="PANTHER" id="PTHR43065:SF10">
    <property type="entry name" value="PEROXIDE STRESS-ACTIVATED HISTIDINE KINASE MAK3"/>
    <property type="match status" value="1"/>
</dbReference>
<evidence type="ECO:0000256" key="3">
    <source>
        <dbReference type="ARBA" id="ARBA00022741"/>
    </source>
</evidence>
<keyword evidence="5" id="KW-0067">ATP-binding</keyword>
<evidence type="ECO:0000259" key="7">
    <source>
        <dbReference type="PROSITE" id="PS50109"/>
    </source>
</evidence>
<dbReference type="SUPFAM" id="SSF55874">
    <property type="entry name" value="ATPase domain of HSP90 chaperone/DNA topoisomerase II/histidine kinase"/>
    <property type="match status" value="1"/>
</dbReference>
<dbReference type="PROSITE" id="PS50109">
    <property type="entry name" value="HIS_KIN"/>
    <property type="match status" value="1"/>
</dbReference>
<dbReference type="SMART" id="SM00387">
    <property type="entry name" value="HATPase_c"/>
    <property type="match status" value="1"/>
</dbReference>
<dbReference type="Gene3D" id="3.30.450.40">
    <property type="match status" value="1"/>
</dbReference>
<accession>A0A0W8FU55</accession>
<evidence type="ECO:0000256" key="1">
    <source>
        <dbReference type="ARBA" id="ARBA00022553"/>
    </source>
</evidence>
<organism evidence="8">
    <name type="scientific">hydrocarbon metagenome</name>
    <dbReference type="NCBI Taxonomy" id="938273"/>
    <lineage>
        <taxon>unclassified sequences</taxon>
        <taxon>metagenomes</taxon>
        <taxon>ecological metagenomes</taxon>
    </lineage>
</organism>
<sequence length="404" mass="44497">MEEYLRNIVELSLGSTPEELLKASLETCIKLTGATGGSILGEEGVHLQFLFSDVAELIGVRVPFDSIAGVSVKESKVVYTYAPTDKRHFDGVDAQIQHKTKYLLSIPIRSILKSTGADRAANNAGALQLLFEKNIFPEIDVEQGAQEFTLISFEENRPFMDRLKGIIWILPIVAFGMEVTRLRQTSYQAIHELKNKLISGLSWIKYLKEDIRQMSPSILNDDNIKQDFELSESAIREGANLARMYLEFTNIYNPHFAPVNINDVLAETAESVKALAVELKASNFTIELDLDKKIGLKNLDASQLKMAFFNLCKNGVEALVEHNIPDPGIMISSSAQNGHTAVTISDNGPGIPREIAKNLFVAFKTKKEGGTGLGLAITKKIIDVHGGTIKCNISNKGTSFTIIL</sequence>
<evidence type="ECO:0000313" key="8">
    <source>
        <dbReference type="EMBL" id="KUG24281.1"/>
    </source>
</evidence>
<dbReference type="AlphaFoldDB" id="A0A0W8FU55"/>
<dbReference type="InterPro" id="IPR003594">
    <property type="entry name" value="HATPase_dom"/>
</dbReference>
<keyword evidence="4 8" id="KW-0418">Kinase</keyword>
<dbReference type="GO" id="GO:0005524">
    <property type="term" value="F:ATP binding"/>
    <property type="evidence" value="ECO:0007669"/>
    <property type="project" value="UniProtKB-KW"/>
</dbReference>
<evidence type="ECO:0000256" key="4">
    <source>
        <dbReference type="ARBA" id="ARBA00022777"/>
    </source>
</evidence>
<keyword evidence="6" id="KW-0902">Two-component regulatory system</keyword>
<dbReference type="InterPro" id="IPR029016">
    <property type="entry name" value="GAF-like_dom_sf"/>
</dbReference>
<dbReference type="CDD" id="cd00075">
    <property type="entry name" value="HATPase"/>
    <property type="match status" value="1"/>
</dbReference>
<evidence type="ECO:0000256" key="5">
    <source>
        <dbReference type="ARBA" id="ARBA00022840"/>
    </source>
</evidence>
<dbReference type="InterPro" id="IPR005467">
    <property type="entry name" value="His_kinase_dom"/>
</dbReference>
<dbReference type="GO" id="GO:0016301">
    <property type="term" value="F:kinase activity"/>
    <property type="evidence" value="ECO:0007669"/>
    <property type="project" value="UniProtKB-KW"/>
</dbReference>
<dbReference type="Pfam" id="PF02518">
    <property type="entry name" value="HATPase_c"/>
    <property type="match status" value="1"/>
</dbReference>
<dbReference type="InterPro" id="IPR036890">
    <property type="entry name" value="HATPase_C_sf"/>
</dbReference>
<dbReference type="InterPro" id="IPR004358">
    <property type="entry name" value="Sig_transdc_His_kin-like_C"/>
</dbReference>
<dbReference type="PANTHER" id="PTHR43065">
    <property type="entry name" value="SENSOR HISTIDINE KINASE"/>
    <property type="match status" value="1"/>
</dbReference>
<protein>
    <submittedName>
        <fullName evidence="8">Sensor histidine kinase</fullName>
    </submittedName>
</protein>
<proteinExistence type="predicted"/>
<keyword evidence="3" id="KW-0547">Nucleotide-binding</keyword>
<comment type="caution">
    <text evidence="8">The sequence shown here is derived from an EMBL/GenBank/DDBJ whole genome shotgun (WGS) entry which is preliminary data.</text>
</comment>
<evidence type="ECO:0000256" key="6">
    <source>
        <dbReference type="ARBA" id="ARBA00023012"/>
    </source>
</evidence>
<keyword evidence="1" id="KW-0597">Phosphoprotein</keyword>